<name>A0ACB8D0C4_DERSI</name>
<comment type="caution">
    <text evidence="1">The sequence shown here is derived from an EMBL/GenBank/DDBJ whole genome shotgun (WGS) entry which is preliminary data.</text>
</comment>
<reference evidence="1" key="1">
    <citation type="submission" date="2020-05" db="EMBL/GenBank/DDBJ databases">
        <title>Large-scale comparative analyses of tick genomes elucidate their genetic diversity and vector capacities.</title>
        <authorList>
            <person name="Jia N."/>
            <person name="Wang J."/>
            <person name="Shi W."/>
            <person name="Du L."/>
            <person name="Sun Y."/>
            <person name="Zhan W."/>
            <person name="Jiang J."/>
            <person name="Wang Q."/>
            <person name="Zhang B."/>
            <person name="Ji P."/>
            <person name="Sakyi L.B."/>
            <person name="Cui X."/>
            <person name="Yuan T."/>
            <person name="Jiang B."/>
            <person name="Yang W."/>
            <person name="Lam T.T.-Y."/>
            <person name="Chang Q."/>
            <person name="Ding S."/>
            <person name="Wang X."/>
            <person name="Zhu J."/>
            <person name="Ruan X."/>
            <person name="Zhao L."/>
            <person name="Wei J."/>
            <person name="Que T."/>
            <person name="Du C."/>
            <person name="Cheng J."/>
            <person name="Dai P."/>
            <person name="Han X."/>
            <person name="Huang E."/>
            <person name="Gao Y."/>
            <person name="Liu J."/>
            <person name="Shao H."/>
            <person name="Ye R."/>
            <person name="Li L."/>
            <person name="Wei W."/>
            <person name="Wang X."/>
            <person name="Wang C."/>
            <person name="Yang T."/>
            <person name="Huo Q."/>
            <person name="Li W."/>
            <person name="Guo W."/>
            <person name="Chen H."/>
            <person name="Zhou L."/>
            <person name="Ni X."/>
            <person name="Tian J."/>
            <person name="Zhou Y."/>
            <person name="Sheng Y."/>
            <person name="Liu T."/>
            <person name="Pan Y."/>
            <person name="Xia L."/>
            <person name="Li J."/>
            <person name="Zhao F."/>
            <person name="Cao W."/>
        </authorList>
    </citation>
    <scope>NUCLEOTIDE SEQUENCE</scope>
    <source>
        <strain evidence="1">Dsil-2018</strain>
    </source>
</reference>
<keyword evidence="2" id="KW-1185">Reference proteome</keyword>
<evidence type="ECO:0000313" key="2">
    <source>
        <dbReference type="Proteomes" id="UP000821865"/>
    </source>
</evidence>
<organism evidence="1 2">
    <name type="scientific">Dermacentor silvarum</name>
    <name type="common">Tick</name>
    <dbReference type="NCBI Taxonomy" id="543639"/>
    <lineage>
        <taxon>Eukaryota</taxon>
        <taxon>Metazoa</taxon>
        <taxon>Ecdysozoa</taxon>
        <taxon>Arthropoda</taxon>
        <taxon>Chelicerata</taxon>
        <taxon>Arachnida</taxon>
        <taxon>Acari</taxon>
        <taxon>Parasitiformes</taxon>
        <taxon>Ixodida</taxon>
        <taxon>Ixodoidea</taxon>
        <taxon>Ixodidae</taxon>
        <taxon>Rhipicephalinae</taxon>
        <taxon>Dermacentor</taxon>
    </lineage>
</organism>
<protein>
    <submittedName>
        <fullName evidence="1">Uncharacterized protein</fullName>
    </submittedName>
</protein>
<evidence type="ECO:0000313" key="1">
    <source>
        <dbReference type="EMBL" id="KAH7954712.1"/>
    </source>
</evidence>
<sequence length="151" mass="16431">MRVRIWNHRESSATSLVQELAAHGISARYEASAEDAVRDADVVVTATSSPKPVLQAGWLKKGAHVNAVGAPRPDWQELSEELMRQAVVYVDSTEGARTESGDVIISGIGEVVLGTKENRRSDTTVFKSLGMAMEDVLAADLVYRHLTNDKI</sequence>
<accession>A0ACB8D0C4</accession>
<gene>
    <name evidence="1" type="ORF">HPB49_021107</name>
</gene>
<dbReference type="EMBL" id="CM023473">
    <property type="protein sequence ID" value="KAH7954712.1"/>
    <property type="molecule type" value="Genomic_DNA"/>
</dbReference>
<dbReference type="Proteomes" id="UP000821865">
    <property type="component" value="Chromosome 4"/>
</dbReference>
<proteinExistence type="predicted"/>